<dbReference type="OrthoDB" id="5195751at2"/>
<evidence type="ECO:0000313" key="1">
    <source>
        <dbReference type="EMBL" id="SDY84947.1"/>
    </source>
</evidence>
<dbReference type="EMBL" id="FNOT01000012">
    <property type="protein sequence ID" value="SDY84947.1"/>
    <property type="molecule type" value="Genomic_DNA"/>
</dbReference>
<reference evidence="2" key="1">
    <citation type="submission" date="2016-10" db="EMBL/GenBank/DDBJ databases">
        <authorList>
            <person name="Varghese N."/>
            <person name="Submissions S."/>
        </authorList>
    </citation>
    <scope>NUCLEOTIDE SEQUENCE [LARGE SCALE GENOMIC DNA]</scope>
    <source>
        <strain evidence="2">DSM 45422</strain>
    </source>
</reference>
<protein>
    <submittedName>
        <fullName evidence="1">Uncharacterized protein</fullName>
    </submittedName>
</protein>
<name>A0A1H3N7M6_9ACTN</name>
<organism evidence="1 2">
    <name type="scientific">Geodermatophilus africanus</name>
    <dbReference type="NCBI Taxonomy" id="1137993"/>
    <lineage>
        <taxon>Bacteria</taxon>
        <taxon>Bacillati</taxon>
        <taxon>Actinomycetota</taxon>
        <taxon>Actinomycetes</taxon>
        <taxon>Geodermatophilales</taxon>
        <taxon>Geodermatophilaceae</taxon>
        <taxon>Geodermatophilus</taxon>
    </lineage>
</organism>
<gene>
    <name evidence="1" type="ORF">SAMN05660209_03897</name>
</gene>
<keyword evidence="2" id="KW-1185">Reference proteome</keyword>
<accession>A0A1H3N7M6</accession>
<sequence>MTTSLYVTGTHVASVEHDPHRDGRDLRRAVTLAHAVARPVVDGLAASVCGVLVTAIADMDWHDVGAVSRCAECQRITE</sequence>
<dbReference type="RefSeq" id="WP_091159907.1">
    <property type="nucleotide sequence ID" value="NZ_FNOT01000012.1"/>
</dbReference>
<evidence type="ECO:0000313" key="2">
    <source>
        <dbReference type="Proteomes" id="UP000198921"/>
    </source>
</evidence>
<dbReference type="AlphaFoldDB" id="A0A1H3N7M6"/>
<dbReference type="Proteomes" id="UP000198921">
    <property type="component" value="Unassembled WGS sequence"/>
</dbReference>
<proteinExistence type="predicted"/>